<dbReference type="Proteomes" id="UP000005850">
    <property type="component" value="Chromosome"/>
</dbReference>
<feature type="transmembrane region" description="Helical" evidence="7">
    <location>
        <begin position="100"/>
        <end position="128"/>
    </location>
</feature>
<evidence type="ECO:0000256" key="8">
    <source>
        <dbReference type="SAM" id="MobiDB-lite"/>
    </source>
</evidence>
<evidence type="ECO:0000256" key="6">
    <source>
        <dbReference type="ARBA" id="ARBA00023136"/>
    </source>
</evidence>
<dbReference type="InterPro" id="IPR000515">
    <property type="entry name" value="MetI-like"/>
</dbReference>
<evidence type="ECO:0000256" key="1">
    <source>
        <dbReference type="ARBA" id="ARBA00004651"/>
    </source>
</evidence>
<gene>
    <name evidence="10" type="primary">oppC_3</name>
    <name evidence="10" type="ORF">BRLA_c038350</name>
</gene>
<dbReference type="PANTHER" id="PTHR43386:SF1">
    <property type="entry name" value="D,D-DIPEPTIDE TRANSPORT SYSTEM PERMEASE PROTEIN DDPC-RELATED"/>
    <property type="match status" value="1"/>
</dbReference>
<feature type="compositionally biased region" description="Polar residues" evidence="8">
    <location>
        <begin position="1"/>
        <end position="11"/>
    </location>
</feature>
<feature type="transmembrane region" description="Helical" evidence="7">
    <location>
        <begin position="269"/>
        <end position="290"/>
    </location>
</feature>
<dbReference type="GO" id="GO:0055085">
    <property type="term" value="P:transmembrane transport"/>
    <property type="evidence" value="ECO:0007669"/>
    <property type="project" value="InterPro"/>
</dbReference>
<keyword evidence="5 7" id="KW-1133">Transmembrane helix</keyword>
<name>A0A075RFR8_BRELA</name>
<keyword evidence="4 7" id="KW-0812">Transmembrane</keyword>
<evidence type="ECO:0000256" key="3">
    <source>
        <dbReference type="ARBA" id="ARBA00022475"/>
    </source>
</evidence>
<feature type="transmembrane region" description="Helical" evidence="7">
    <location>
        <begin position="37"/>
        <end position="58"/>
    </location>
</feature>
<keyword evidence="2 7" id="KW-0813">Transport</keyword>
<evidence type="ECO:0000259" key="9">
    <source>
        <dbReference type="PROSITE" id="PS50928"/>
    </source>
</evidence>
<protein>
    <submittedName>
        <fullName evidence="10">Oligopeptide transport system permease protein OppC</fullName>
    </submittedName>
</protein>
<dbReference type="InterPro" id="IPR025966">
    <property type="entry name" value="OppC_N"/>
</dbReference>
<accession>A0A075RFR8</accession>
<dbReference type="Pfam" id="PF12911">
    <property type="entry name" value="OppC_N"/>
    <property type="match status" value="1"/>
</dbReference>
<dbReference type="Pfam" id="PF00528">
    <property type="entry name" value="BPD_transp_1"/>
    <property type="match status" value="1"/>
</dbReference>
<dbReference type="HOGENOM" id="CLU_028518_1_0_9"/>
<dbReference type="SUPFAM" id="SSF161098">
    <property type="entry name" value="MetI-like"/>
    <property type="match status" value="1"/>
</dbReference>
<dbReference type="Gene3D" id="1.10.3720.10">
    <property type="entry name" value="MetI-like"/>
    <property type="match status" value="1"/>
</dbReference>
<keyword evidence="3" id="KW-1003">Cell membrane</keyword>
<reference evidence="10 11" key="1">
    <citation type="journal article" date="2011" name="J. Bacteriol.">
        <title>Genome sequence of Brevibacillus laterosporus LMG 15441, a pathogen of invertebrates.</title>
        <authorList>
            <person name="Djukic M."/>
            <person name="Poehlein A."/>
            <person name="Thurmer A."/>
            <person name="Daniel R."/>
        </authorList>
    </citation>
    <scope>NUCLEOTIDE SEQUENCE [LARGE SCALE GENOMIC DNA]</scope>
    <source>
        <strain evidence="10 11">LMG 15441</strain>
    </source>
</reference>
<dbReference type="NCBIfam" id="NF045476">
    <property type="entry name" value="Opp4C"/>
    <property type="match status" value="1"/>
</dbReference>
<comment type="similarity">
    <text evidence="7">Belongs to the binding-protein-dependent transport system permease family.</text>
</comment>
<comment type="subcellular location">
    <subcellularLocation>
        <location evidence="1 7">Cell membrane</location>
        <topology evidence="1 7">Multi-pass membrane protein</topology>
    </subcellularLocation>
</comment>
<evidence type="ECO:0000256" key="2">
    <source>
        <dbReference type="ARBA" id="ARBA00022448"/>
    </source>
</evidence>
<dbReference type="KEGG" id="blr:BRLA_c038350"/>
<evidence type="ECO:0000313" key="11">
    <source>
        <dbReference type="Proteomes" id="UP000005850"/>
    </source>
</evidence>
<sequence>MEPVITPNSPEASAHQGKRRGTSPWAIGMRKFAKNKLAIASIIFLAVIFLICFSADFLTHYDPIKIDIRNINQAPSSEHWLGTDKGGRDVYTRLLYGGQISLTIGLSITLFVVIFGTLIGSVAGYFGGLVDNLLMRFTDFIITFPFLIFVIVLNSVFTASGVLTLITVVSVLSWGSTARMVRGKILAEKENEYVHSAISIGCTPAQVIIKHILPNVISTIIVQGVYLLASMIVVETGLSFLGFGVPSNVPSWGNIMSDAVSPEVIEQQWWIWLPAGACITLTILAINFVGEGLKDAFNPKSLR</sequence>
<evidence type="ECO:0000256" key="7">
    <source>
        <dbReference type="RuleBase" id="RU363032"/>
    </source>
</evidence>
<dbReference type="EMBL" id="CP007806">
    <property type="protein sequence ID" value="AIG28135.1"/>
    <property type="molecule type" value="Genomic_DNA"/>
</dbReference>
<dbReference type="eggNOG" id="COG1173">
    <property type="taxonomic scope" value="Bacteria"/>
</dbReference>
<dbReference type="AlphaFoldDB" id="A0A075RFR8"/>
<dbReference type="CDD" id="cd06261">
    <property type="entry name" value="TM_PBP2"/>
    <property type="match status" value="1"/>
</dbReference>
<dbReference type="RefSeq" id="WP_003338691.1">
    <property type="nucleotide sequence ID" value="NZ_CP007806.1"/>
</dbReference>
<dbReference type="InterPro" id="IPR050366">
    <property type="entry name" value="BP-dependent_transpt_permease"/>
</dbReference>
<dbReference type="GO" id="GO:0005886">
    <property type="term" value="C:plasma membrane"/>
    <property type="evidence" value="ECO:0007669"/>
    <property type="project" value="UniProtKB-SubCell"/>
</dbReference>
<dbReference type="InterPro" id="IPR053523">
    <property type="entry name" value="Oligopeptide_permease_AppC"/>
</dbReference>
<evidence type="ECO:0000256" key="4">
    <source>
        <dbReference type="ARBA" id="ARBA00022692"/>
    </source>
</evidence>
<proteinExistence type="inferred from homology"/>
<dbReference type="STRING" id="1042163.BRLA_c038350"/>
<dbReference type="PANTHER" id="PTHR43386">
    <property type="entry name" value="OLIGOPEPTIDE TRANSPORT SYSTEM PERMEASE PROTEIN APPC"/>
    <property type="match status" value="1"/>
</dbReference>
<organism evidence="10 11">
    <name type="scientific">Brevibacillus laterosporus LMG 15441</name>
    <dbReference type="NCBI Taxonomy" id="1042163"/>
    <lineage>
        <taxon>Bacteria</taxon>
        <taxon>Bacillati</taxon>
        <taxon>Bacillota</taxon>
        <taxon>Bacilli</taxon>
        <taxon>Bacillales</taxon>
        <taxon>Paenibacillaceae</taxon>
        <taxon>Brevibacillus</taxon>
    </lineage>
</organism>
<feature type="domain" description="ABC transmembrane type-1" evidence="9">
    <location>
        <begin position="102"/>
        <end position="290"/>
    </location>
</feature>
<dbReference type="PROSITE" id="PS50928">
    <property type="entry name" value="ABC_TM1"/>
    <property type="match status" value="1"/>
</dbReference>
<keyword evidence="6 7" id="KW-0472">Membrane</keyword>
<dbReference type="InterPro" id="IPR035906">
    <property type="entry name" value="MetI-like_sf"/>
</dbReference>
<feature type="transmembrane region" description="Helical" evidence="7">
    <location>
        <begin position="140"/>
        <end position="173"/>
    </location>
</feature>
<evidence type="ECO:0000313" key="10">
    <source>
        <dbReference type="EMBL" id="AIG28135.1"/>
    </source>
</evidence>
<keyword evidence="11" id="KW-1185">Reference proteome</keyword>
<evidence type="ECO:0000256" key="5">
    <source>
        <dbReference type="ARBA" id="ARBA00022989"/>
    </source>
</evidence>
<feature type="region of interest" description="Disordered" evidence="8">
    <location>
        <begin position="1"/>
        <end position="22"/>
    </location>
</feature>